<protein>
    <submittedName>
        <fullName evidence="2">Uncharacterized protein</fullName>
    </submittedName>
</protein>
<dbReference type="RefSeq" id="WP_031501530.1">
    <property type="nucleotide sequence ID" value="NZ_JASZ02000020.1"/>
</dbReference>
<organism evidence="2 3">
    <name type="scientific">Kaistella haifensis DSM 19056</name>
    <dbReference type="NCBI Taxonomy" id="1450526"/>
    <lineage>
        <taxon>Bacteria</taxon>
        <taxon>Pseudomonadati</taxon>
        <taxon>Bacteroidota</taxon>
        <taxon>Flavobacteriia</taxon>
        <taxon>Flavobacteriales</taxon>
        <taxon>Weeksellaceae</taxon>
        <taxon>Chryseobacterium group</taxon>
        <taxon>Kaistella</taxon>
    </lineage>
</organism>
<accession>A0A246B8M9</accession>
<reference evidence="2 3" key="1">
    <citation type="submission" date="2014-01" db="EMBL/GenBank/DDBJ databases">
        <authorList>
            <consortium name="Genome Consortium for Active Teaching"/>
            <person name="Sontag T.C."/>
            <person name="Newman J.D."/>
        </authorList>
    </citation>
    <scope>NUCLEOTIDE SEQUENCE [LARGE SCALE GENOMIC DNA]</scope>
    <source>
        <strain evidence="2 3">DSM 19056</strain>
    </source>
</reference>
<keyword evidence="3" id="KW-1185">Reference proteome</keyword>
<proteinExistence type="predicted"/>
<name>A0A246B8M9_9FLAO</name>
<gene>
    <name evidence="2" type="ORF">AP75_09535</name>
</gene>
<evidence type="ECO:0000256" key="1">
    <source>
        <dbReference type="SAM" id="MobiDB-lite"/>
    </source>
</evidence>
<reference evidence="2 3" key="2">
    <citation type="submission" date="2017-05" db="EMBL/GenBank/DDBJ databases">
        <title>Genome of Chryseobacterium haifense.</title>
        <authorList>
            <person name="Newman J.D."/>
        </authorList>
    </citation>
    <scope>NUCLEOTIDE SEQUENCE [LARGE SCALE GENOMIC DNA]</scope>
    <source>
        <strain evidence="2 3">DSM 19056</strain>
    </source>
</reference>
<dbReference type="EMBL" id="JASZ02000020">
    <property type="protein sequence ID" value="OWK97803.1"/>
    <property type="molecule type" value="Genomic_DNA"/>
</dbReference>
<dbReference type="Proteomes" id="UP000197587">
    <property type="component" value="Unassembled WGS sequence"/>
</dbReference>
<sequence>MPITNLNNAHLTEAQVTAAQDALTQLENALAVLTVTLTAEERSTYGSVNEQNKLLVNKVWDYRRNSPNLSVPDLDWDEFEKDYNSRQVMENLQYRLDALSERIKNAKILHDYDNYQSALDDYAYTTYKAGSQAPGYETKMNEMKQFFNRSGKGKEKPAPETDSPTA</sequence>
<dbReference type="AlphaFoldDB" id="A0A246B8M9"/>
<evidence type="ECO:0000313" key="3">
    <source>
        <dbReference type="Proteomes" id="UP000197587"/>
    </source>
</evidence>
<evidence type="ECO:0000313" key="2">
    <source>
        <dbReference type="EMBL" id="OWK97803.1"/>
    </source>
</evidence>
<comment type="caution">
    <text evidence="2">The sequence shown here is derived from an EMBL/GenBank/DDBJ whole genome shotgun (WGS) entry which is preliminary data.</text>
</comment>
<feature type="region of interest" description="Disordered" evidence="1">
    <location>
        <begin position="147"/>
        <end position="166"/>
    </location>
</feature>